<reference evidence="4 5" key="1">
    <citation type="submission" date="2017-02" db="EMBL/GenBank/DDBJ databases">
        <authorList>
            <person name="Peterson S.W."/>
        </authorList>
    </citation>
    <scope>NUCLEOTIDE SEQUENCE [LARGE SCALE GENOMIC DNA]</scope>
    <source>
        <strain evidence="4 5">ATCC 35992</strain>
    </source>
</reference>
<feature type="domain" description="Glycosyltransferase 2-like" evidence="3">
    <location>
        <begin position="6"/>
        <end position="109"/>
    </location>
</feature>
<dbReference type="SUPFAM" id="SSF53448">
    <property type="entry name" value="Nucleotide-diphospho-sugar transferases"/>
    <property type="match status" value="1"/>
</dbReference>
<dbReference type="OrthoDB" id="396512at2"/>
<dbReference type="GO" id="GO:0016757">
    <property type="term" value="F:glycosyltransferase activity"/>
    <property type="evidence" value="ECO:0007669"/>
    <property type="project" value="UniProtKB-KW"/>
</dbReference>
<dbReference type="Gene3D" id="3.90.550.10">
    <property type="entry name" value="Spore Coat Polysaccharide Biosynthesis Protein SpsA, Chain A"/>
    <property type="match status" value="1"/>
</dbReference>
<dbReference type="Pfam" id="PF00535">
    <property type="entry name" value="Glycos_transf_2"/>
    <property type="match status" value="1"/>
</dbReference>
<dbReference type="PANTHER" id="PTHR22916">
    <property type="entry name" value="GLYCOSYLTRANSFERASE"/>
    <property type="match status" value="1"/>
</dbReference>
<dbReference type="Proteomes" id="UP000190814">
    <property type="component" value="Unassembled WGS sequence"/>
</dbReference>
<keyword evidence="5" id="KW-1185">Reference proteome</keyword>
<dbReference type="RefSeq" id="WP_078765006.1">
    <property type="nucleotide sequence ID" value="NZ_FUXZ01000002.1"/>
</dbReference>
<protein>
    <submittedName>
        <fullName evidence="4">Glycosyltransferases involved in cell wall biogenesis</fullName>
    </submittedName>
</protein>
<evidence type="ECO:0000259" key="3">
    <source>
        <dbReference type="Pfam" id="PF00535"/>
    </source>
</evidence>
<keyword evidence="1" id="KW-0328">Glycosyltransferase</keyword>
<evidence type="ECO:0000313" key="4">
    <source>
        <dbReference type="EMBL" id="SKA59898.1"/>
    </source>
</evidence>
<organism evidence="4 5">
    <name type="scientific">Eubacterium uniforme</name>
    <dbReference type="NCBI Taxonomy" id="39495"/>
    <lineage>
        <taxon>Bacteria</taxon>
        <taxon>Bacillati</taxon>
        <taxon>Bacillota</taxon>
        <taxon>Clostridia</taxon>
        <taxon>Eubacteriales</taxon>
        <taxon>Eubacteriaceae</taxon>
        <taxon>Eubacterium</taxon>
    </lineage>
</organism>
<accession>A0A1T4V4L5</accession>
<dbReference type="InterPro" id="IPR001173">
    <property type="entry name" value="Glyco_trans_2-like"/>
</dbReference>
<dbReference type="EMBL" id="FUXZ01000002">
    <property type="protein sequence ID" value="SKA59898.1"/>
    <property type="molecule type" value="Genomic_DNA"/>
</dbReference>
<evidence type="ECO:0000313" key="5">
    <source>
        <dbReference type="Proteomes" id="UP000190814"/>
    </source>
</evidence>
<dbReference type="InterPro" id="IPR029044">
    <property type="entry name" value="Nucleotide-diphossugar_trans"/>
</dbReference>
<name>A0A1T4V4L5_9FIRM</name>
<evidence type="ECO:0000256" key="1">
    <source>
        <dbReference type="ARBA" id="ARBA00022676"/>
    </source>
</evidence>
<gene>
    <name evidence="4" type="ORF">SAMN02745111_00108</name>
</gene>
<dbReference type="AlphaFoldDB" id="A0A1T4V4L5"/>
<keyword evidence="2 4" id="KW-0808">Transferase</keyword>
<sequence length="340" mass="39564">MSKLISFAVPCYNSAEYMKQSIMSIVNGGEDVEIIIVDDGSKDDTLKIAKELEAEYPTIIKVVHQENGGHGDAVNTGLKNSTGKYFKVVDSDDKLGKNALVEVISFLKRVEEEGKNLDLLICNYVYDKVGEKHKKVMRYKRAMPNGRFFSWSDKIKLKESQYILMHSVIYRTEMLRKCKLELPKHTFYVDNIFVFHPLPYVQNMYYLDVNLYKYYIGREDQSVNEKVMISRLDQQIRVTKIMIDSYLNRPMDTPVRCSKYMAHYLDMMMCVSSILCILSGEDENLKKKEELWNHLKEKDIKLYKKLRHSFLGIGMNLPGKAGRSLSVKGYKVMQKIFKFN</sequence>
<dbReference type="CDD" id="cd00761">
    <property type="entry name" value="Glyco_tranf_GTA_type"/>
    <property type="match status" value="1"/>
</dbReference>
<proteinExistence type="predicted"/>
<evidence type="ECO:0000256" key="2">
    <source>
        <dbReference type="ARBA" id="ARBA00022679"/>
    </source>
</evidence>
<dbReference type="PANTHER" id="PTHR22916:SF51">
    <property type="entry name" value="GLYCOSYLTRANSFERASE EPSH-RELATED"/>
    <property type="match status" value="1"/>
</dbReference>
<dbReference type="STRING" id="39495.SAMN02745111_00108"/>